<feature type="domain" description="GGDEF" evidence="7">
    <location>
        <begin position="1112"/>
        <end position="1245"/>
    </location>
</feature>
<feature type="active site" evidence="1">
    <location>
        <position position="42"/>
    </location>
</feature>
<dbReference type="GO" id="GO:0005737">
    <property type="term" value="C:cytoplasm"/>
    <property type="evidence" value="ECO:0007669"/>
    <property type="project" value="InterPro"/>
</dbReference>
<feature type="domain" description="CheR-type methyltransferase" evidence="5">
    <location>
        <begin position="215"/>
        <end position="456"/>
    </location>
</feature>
<dbReference type="InterPro" id="IPR001633">
    <property type="entry name" value="EAL_dom"/>
</dbReference>
<feature type="domain" description="PAS" evidence="3">
    <location>
        <begin position="714"/>
        <end position="756"/>
    </location>
</feature>
<feature type="domain" description="CheB-type methylesterase" evidence="4">
    <location>
        <begin position="3"/>
        <end position="191"/>
    </location>
</feature>
<dbReference type="InterPro" id="IPR013655">
    <property type="entry name" value="PAS_fold_3"/>
</dbReference>
<name>A0A554XF18_9BURK</name>
<dbReference type="InterPro" id="IPR000673">
    <property type="entry name" value="Sig_transdc_resp-reg_Me-estase"/>
</dbReference>
<dbReference type="OrthoDB" id="9816309at2"/>
<dbReference type="CDD" id="cd01949">
    <property type="entry name" value="GGDEF"/>
    <property type="match status" value="1"/>
</dbReference>
<evidence type="ECO:0000259" key="6">
    <source>
        <dbReference type="PROSITE" id="PS50883"/>
    </source>
</evidence>
<dbReference type="CDD" id="cd00130">
    <property type="entry name" value="PAS"/>
    <property type="match status" value="2"/>
</dbReference>
<dbReference type="PANTHER" id="PTHR44757:SF2">
    <property type="entry name" value="BIOFILM ARCHITECTURE MAINTENANCE PROTEIN MBAA"/>
    <property type="match status" value="1"/>
</dbReference>
<evidence type="ECO:0000256" key="1">
    <source>
        <dbReference type="PROSITE-ProRule" id="PRU00050"/>
    </source>
</evidence>
<dbReference type="SMART" id="SM00138">
    <property type="entry name" value="MeTrc"/>
    <property type="match status" value="1"/>
</dbReference>
<dbReference type="RefSeq" id="WP_161595474.1">
    <property type="nucleotide sequence ID" value="NZ_VJON01000019.1"/>
</dbReference>
<keyword evidence="1" id="KW-0378">Hydrolase</keyword>
<dbReference type="Proteomes" id="UP000318294">
    <property type="component" value="Unassembled WGS sequence"/>
</dbReference>
<dbReference type="PRINTS" id="PR00996">
    <property type="entry name" value="CHERMTFRASE"/>
</dbReference>
<evidence type="ECO:0000313" key="9">
    <source>
        <dbReference type="Proteomes" id="UP000318294"/>
    </source>
</evidence>
<dbReference type="CDD" id="cd16434">
    <property type="entry name" value="CheB-CheR_fusion"/>
    <property type="match status" value="1"/>
</dbReference>
<dbReference type="SUPFAM" id="SSF141868">
    <property type="entry name" value="EAL domain-like"/>
    <property type="match status" value="1"/>
</dbReference>
<dbReference type="SMART" id="SM00052">
    <property type="entry name" value="EAL"/>
    <property type="match status" value="1"/>
</dbReference>
<dbReference type="Gene3D" id="3.40.50.180">
    <property type="entry name" value="Methylesterase CheB, C-terminal domain"/>
    <property type="match status" value="1"/>
</dbReference>
<dbReference type="Pfam" id="PF03705">
    <property type="entry name" value="CheR_N"/>
    <property type="match status" value="1"/>
</dbReference>
<keyword evidence="2" id="KW-0175">Coiled coil</keyword>
<dbReference type="PANTHER" id="PTHR44757">
    <property type="entry name" value="DIGUANYLATE CYCLASE DGCP"/>
    <property type="match status" value="1"/>
</dbReference>
<keyword evidence="9" id="KW-1185">Reference proteome</keyword>
<dbReference type="Pfam" id="PF08447">
    <property type="entry name" value="PAS_3"/>
    <property type="match status" value="1"/>
</dbReference>
<dbReference type="Pfam" id="PF00990">
    <property type="entry name" value="GGDEF"/>
    <property type="match status" value="1"/>
</dbReference>
<keyword evidence="1" id="KW-0145">Chemotaxis</keyword>
<dbReference type="SUPFAM" id="SSF52738">
    <property type="entry name" value="Methylesterase CheB, C-terminal domain"/>
    <property type="match status" value="1"/>
</dbReference>
<dbReference type="Gene3D" id="3.30.450.20">
    <property type="entry name" value="PAS domain"/>
    <property type="match status" value="3"/>
</dbReference>
<evidence type="ECO:0000256" key="2">
    <source>
        <dbReference type="SAM" id="Coils"/>
    </source>
</evidence>
<dbReference type="SMART" id="SM00091">
    <property type="entry name" value="PAS"/>
    <property type="match status" value="4"/>
</dbReference>
<dbReference type="Pfam" id="PF01339">
    <property type="entry name" value="CheB_methylest"/>
    <property type="match status" value="1"/>
</dbReference>
<dbReference type="InterPro" id="IPR043128">
    <property type="entry name" value="Rev_trsase/Diguanyl_cyclase"/>
</dbReference>
<dbReference type="Pfam" id="PF00563">
    <property type="entry name" value="EAL"/>
    <property type="match status" value="1"/>
</dbReference>
<dbReference type="PROSITE" id="PS50883">
    <property type="entry name" value="EAL"/>
    <property type="match status" value="1"/>
</dbReference>
<proteinExistence type="predicted"/>
<evidence type="ECO:0000259" key="7">
    <source>
        <dbReference type="PROSITE" id="PS50887"/>
    </source>
</evidence>
<dbReference type="SMART" id="SM00267">
    <property type="entry name" value="GGDEF"/>
    <property type="match status" value="1"/>
</dbReference>
<dbReference type="InterPro" id="IPR035909">
    <property type="entry name" value="CheB_C"/>
</dbReference>
<comment type="caution">
    <text evidence="8">The sequence shown here is derived from an EMBL/GenBank/DDBJ whole genome shotgun (WGS) entry which is preliminary data.</text>
</comment>
<dbReference type="PROSITE" id="PS50887">
    <property type="entry name" value="GGDEF"/>
    <property type="match status" value="1"/>
</dbReference>
<dbReference type="CDD" id="cd01948">
    <property type="entry name" value="EAL"/>
    <property type="match status" value="1"/>
</dbReference>
<dbReference type="InterPro" id="IPR029063">
    <property type="entry name" value="SAM-dependent_MTases_sf"/>
</dbReference>
<dbReference type="InterPro" id="IPR013656">
    <property type="entry name" value="PAS_4"/>
</dbReference>
<dbReference type="GO" id="GO:0008984">
    <property type="term" value="F:protein-glutamate methylesterase activity"/>
    <property type="evidence" value="ECO:0007669"/>
    <property type="project" value="InterPro"/>
</dbReference>
<dbReference type="InterPro" id="IPR022641">
    <property type="entry name" value="CheR_N"/>
</dbReference>
<evidence type="ECO:0000313" key="8">
    <source>
        <dbReference type="EMBL" id="TSE34430.1"/>
    </source>
</evidence>
<dbReference type="EMBL" id="VJON01000019">
    <property type="protein sequence ID" value="TSE34430.1"/>
    <property type="molecule type" value="Genomic_DNA"/>
</dbReference>
<feature type="active site" evidence="1">
    <location>
        <position position="15"/>
    </location>
</feature>
<dbReference type="PROSITE" id="PS50112">
    <property type="entry name" value="PAS"/>
    <property type="match status" value="1"/>
</dbReference>
<dbReference type="Gene3D" id="3.20.20.450">
    <property type="entry name" value="EAL domain"/>
    <property type="match status" value="1"/>
</dbReference>
<dbReference type="SUPFAM" id="SSF55785">
    <property type="entry name" value="PYP-like sensor domain (PAS domain)"/>
    <property type="match status" value="3"/>
</dbReference>
<dbReference type="NCBIfam" id="TIGR00229">
    <property type="entry name" value="sensory_box"/>
    <property type="match status" value="1"/>
</dbReference>
<feature type="domain" description="EAL" evidence="6">
    <location>
        <begin position="1254"/>
        <end position="1504"/>
    </location>
</feature>
<protein>
    <submittedName>
        <fullName evidence="8">Putative signaling protein</fullName>
    </submittedName>
</protein>
<reference evidence="8 9" key="1">
    <citation type="submission" date="2019-07" db="EMBL/GenBank/DDBJ databases">
        <title>Tepidimonas charontis SPSP-6 draft genome.</title>
        <authorList>
            <person name="Da Costa M.S."/>
            <person name="Froufe H.J.C."/>
            <person name="Egas C."/>
            <person name="Albuquerque L."/>
        </authorList>
    </citation>
    <scope>NUCLEOTIDE SEQUENCE [LARGE SCALE GENOMIC DNA]</scope>
    <source>
        <strain evidence="8 9">SPSP-6</strain>
    </source>
</reference>
<feature type="active site" evidence="1">
    <location>
        <position position="133"/>
    </location>
</feature>
<dbReference type="InterPro" id="IPR029787">
    <property type="entry name" value="Nucleotide_cyclase"/>
</dbReference>
<dbReference type="NCBIfam" id="TIGR00254">
    <property type="entry name" value="GGDEF"/>
    <property type="match status" value="1"/>
</dbReference>
<dbReference type="FunFam" id="3.30.70.270:FF:000001">
    <property type="entry name" value="Diguanylate cyclase domain protein"/>
    <property type="match status" value="1"/>
</dbReference>
<dbReference type="InterPro" id="IPR035919">
    <property type="entry name" value="EAL_sf"/>
</dbReference>
<feature type="coiled-coil region" evidence="2">
    <location>
        <begin position="648"/>
        <end position="717"/>
    </location>
</feature>
<dbReference type="Pfam" id="PF01739">
    <property type="entry name" value="CheR"/>
    <property type="match status" value="1"/>
</dbReference>
<dbReference type="GO" id="GO:0000156">
    <property type="term" value="F:phosphorelay response regulator activity"/>
    <property type="evidence" value="ECO:0007669"/>
    <property type="project" value="InterPro"/>
</dbReference>
<dbReference type="InterPro" id="IPR000160">
    <property type="entry name" value="GGDEF_dom"/>
</dbReference>
<evidence type="ECO:0000259" key="4">
    <source>
        <dbReference type="PROSITE" id="PS50122"/>
    </source>
</evidence>
<organism evidence="8 9">
    <name type="scientific">Tepidimonas charontis</name>
    <dbReference type="NCBI Taxonomy" id="2267262"/>
    <lineage>
        <taxon>Bacteria</taxon>
        <taxon>Pseudomonadati</taxon>
        <taxon>Pseudomonadota</taxon>
        <taxon>Betaproteobacteria</taxon>
        <taxon>Burkholderiales</taxon>
        <taxon>Tepidimonas</taxon>
    </lineage>
</organism>
<evidence type="ECO:0000259" key="5">
    <source>
        <dbReference type="PROSITE" id="PS50123"/>
    </source>
</evidence>
<dbReference type="InterPro" id="IPR052155">
    <property type="entry name" value="Biofilm_reg_signaling"/>
</dbReference>
<accession>A0A554XF18</accession>
<dbReference type="InterPro" id="IPR022642">
    <property type="entry name" value="CheR_C"/>
</dbReference>
<dbReference type="PROSITE" id="PS50123">
    <property type="entry name" value="CHER"/>
    <property type="match status" value="1"/>
</dbReference>
<dbReference type="SUPFAM" id="SSF55073">
    <property type="entry name" value="Nucleotide cyclase"/>
    <property type="match status" value="1"/>
</dbReference>
<dbReference type="Pfam" id="PF08448">
    <property type="entry name" value="PAS_4"/>
    <property type="match status" value="2"/>
</dbReference>
<dbReference type="SUPFAM" id="SSF47757">
    <property type="entry name" value="Chemotaxis receptor methyltransferase CheR, N-terminal domain"/>
    <property type="match status" value="1"/>
</dbReference>
<dbReference type="PROSITE" id="PS50122">
    <property type="entry name" value="CHEB"/>
    <property type="match status" value="1"/>
</dbReference>
<dbReference type="GO" id="GO:0008757">
    <property type="term" value="F:S-adenosylmethionine-dependent methyltransferase activity"/>
    <property type="evidence" value="ECO:0007669"/>
    <property type="project" value="InterPro"/>
</dbReference>
<evidence type="ECO:0000259" key="3">
    <source>
        <dbReference type="PROSITE" id="PS50112"/>
    </source>
</evidence>
<sequence>MPPRATYPIAILGASAGALEPLRELLAALPGSARLAIIVAQHLSGQEPSALVHLLQSVTPLKVKTAPDGVRPAVGTVLVIPPGCHAEWEHGRLRLYPVPAGASPAPSIDRLLSSAATLGPRVVAIILSGTGQDGAVGARAVRHAGGSVWAEQPQEAPFASMPQAIIARGLADHVDNAAGLGHRLATLAAARVAPTGPASSMAGETDALAALITQVSQHTGIDLADYQKATLRRQFERVMRQEGLPNLAALQRAVERRPELLATLAQSVTIGVTAWLRDPSAFAALRVALRERIAARTTTTLPIRLWSVGCSTGEEAYTLAMLLDDLLRELRRQDDWMVLGTDVNAQAIEQARSGMFDAEGARALPAAWRERYFVRIGQTLRVTPDLRRHCVFTRHDVLRELPFLRMDLAACRNVLIYLQASAKEQVLAKLHFALQPDGLLLLGHSESLTARTRTLFAPVVANEHLWRRREGERRGWRHGSVVMHRAERPATALLGSPARQLRPADRLEADLHETLVQHLLRRHAPPTMLTDREGRLLHVHGDMAAILHWPEGSASAMALPHTVRREWQRDVRLAIQRLLSGTDELELPLPALADMPPQRLLGVRLDVAGDPYLLLSFAPVALPGAATHANVPPADAVDERWRLEQERQLSLIEALEQSQRQLQQLNESLSITSEELEAANEELESSNEELQVSNEELRTLNEELDRSLREQQQLSDLLATVQESLAGAILIIDGQGRLVRYNQHAAEWFGLREQHLGLPLRFDRRRFPWPADLGERLERDSAKAWQQEIEQPNGRYLLHIAPWRTADERHGTVLTVTDMSALQRAEHERLELQTRLSALTDALHEAVLLLQPASGRLLYASARLTEWLGTPNADGAALIERIHPEDRPRVLARWQAQDDDRWTQRYRLLRDGAGILMVQERCSRIRDGSGGERFLAASLLDITDLIELERREAAVRARLQAVWSNPAVGVAVLTPEGLIQDINDALAALLGAASADLRGRAWRDFTAEPDRAEDAVQWQALLRGQPVAALEKRLHGLDGTQHWARQYLHMAHHPDPVGTLVVAMIENIEDVKVREQTIFRQANYDPLTGLPNRNLFRDRLEQTLLRARRDMQPVYVMFIDLDGFKEVNDVYGHEAGDALLAQMAERFRRAVRANDTVARFGGDEFVVLLDGAETPMVAERVGDVLLHAARQPVELAGTVQHLTASIGIAAYPNDGETVEELLRMADTAMYTAKNSGRDRLRFYSPHMESRARRQAEIKVGLEEALAQSQFELHFQPLVMWPQPRVVGVEALLRWRHPTRGLVAPSEFIPVAETTGQIRRIGGWALREAGLRALEAAQRWGPPFRVSINLSAAQFGDAALEAWLNESQGLLPHLTLEVTESTWMDDNPITQRWLQRVRAGGALVALDDFGTGYSSLSYLMRAPVDELKIDKSFTDHLGSGGPSERIVAAVLDVAQALRASVVVEGVETRRQLDFLRTMGPMCVQGYCFARPMPWEQLVAWMDAFDGQPNAAQ</sequence>
<dbReference type="InterPro" id="IPR000014">
    <property type="entry name" value="PAS"/>
</dbReference>
<dbReference type="SUPFAM" id="SSF53335">
    <property type="entry name" value="S-adenosyl-L-methionine-dependent methyltransferases"/>
    <property type="match status" value="1"/>
</dbReference>
<dbReference type="Gene3D" id="3.40.50.150">
    <property type="entry name" value="Vaccinia Virus protein VP39"/>
    <property type="match status" value="1"/>
</dbReference>
<gene>
    <name evidence="8" type="ORF">Tchar_01406</name>
</gene>
<dbReference type="InterPro" id="IPR035965">
    <property type="entry name" value="PAS-like_dom_sf"/>
</dbReference>
<dbReference type="GO" id="GO:0006935">
    <property type="term" value="P:chemotaxis"/>
    <property type="evidence" value="ECO:0007669"/>
    <property type="project" value="UniProtKB-UniRule"/>
</dbReference>
<dbReference type="Gene3D" id="3.30.70.270">
    <property type="match status" value="1"/>
</dbReference>
<dbReference type="InterPro" id="IPR000780">
    <property type="entry name" value="CheR_MeTrfase"/>
</dbReference>